<gene>
    <name evidence="2" type="ORF">ALC57_15968</name>
</gene>
<dbReference type="EMBL" id="KQ980886">
    <property type="protein sequence ID" value="KYN11827.1"/>
    <property type="molecule type" value="Genomic_DNA"/>
</dbReference>
<dbReference type="Proteomes" id="UP000078492">
    <property type="component" value="Unassembled WGS sequence"/>
</dbReference>
<feature type="compositionally biased region" description="Low complexity" evidence="1">
    <location>
        <begin position="311"/>
        <end position="327"/>
    </location>
</feature>
<feature type="region of interest" description="Disordered" evidence="1">
    <location>
        <begin position="183"/>
        <end position="371"/>
    </location>
</feature>
<name>A0A195DG59_9HYME</name>
<evidence type="ECO:0000313" key="2">
    <source>
        <dbReference type="EMBL" id="KYN11827.1"/>
    </source>
</evidence>
<sequence>MSSLFSFQFTFRIRAFAIIQHAYSYYRSRSPGSSFPADPSKFLSLSSSRVRLGFLTFVSRLTYECPVVTARPIPSAAVRELHENHAEKVSLVYVNVTGQNPPSVRGSTTSERETRTSEQTGSAPSVRNNRCSAQLKLKNVLLSRKVFEIPKLETKIEKNRILALGIIAVCKSAEEEYDYEEEVPAPVTPAPTKPAGGRLGGLLSSRGRATIPNVGKKKTPAQPTTPKPVEQEPEEDEVEGEDVVDENEENEAPTTTTESAKKLRNNGGVRPFRSNEDLLAALKRRRAQTGPSTQPRETAATHSAVEHTTAKSKATTSNRNNNSKTSAGSEAKPSGRGRFGGRGKTVQEEVEETQREEVQVKPKASSYRRRS</sequence>
<proteinExistence type="predicted"/>
<organism evidence="2 3">
    <name type="scientific">Trachymyrmex cornetzi</name>
    <dbReference type="NCBI Taxonomy" id="471704"/>
    <lineage>
        <taxon>Eukaryota</taxon>
        <taxon>Metazoa</taxon>
        <taxon>Ecdysozoa</taxon>
        <taxon>Arthropoda</taxon>
        <taxon>Hexapoda</taxon>
        <taxon>Insecta</taxon>
        <taxon>Pterygota</taxon>
        <taxon>Neoptera</taxon>
        <taxon>Endopterygota</taxon>
        <taxon>Hymenoptera</taxon>
        <taxon>Apocrita</taxon>
        <taxon>Aculeata</taxon>
        <taxon>Formicoidea</taxon>
        <taxon>Formicidae</taxon>
        <taxon>Myrmicinae</taxon>
        <taxon>Trachymyrmex</taxon>
    </lineage>
</organism>
<evidence type="ECO:0000256" key="1">
    <source>
        <dbReference type="SAM" id="MobiDB-lite"/>
    </source>
</evidence>
<keyword evidence="3" id="KW-1185">Reference proteome</keyword>
<feature type="compositionally biased region" description="Low complexity" evidence="1">
    <location>
        <begin position="193"/>
        <end position="208"/>
    </location>
</feature>
<feature type="region of interest" description="Disordered" evidence="1">
    <location>
        <begin position="100"/>
        <end position="128"/>
    </location>
</feature>
<accession>A0A195DG59</accession>
<reference evidence="2 3" key="1">
    <citation type="submission" date="2015-09" db="EMBL/GenBank/DDBJ databases">
        <title>Trachymyrmex cornetzi WGS genome.</title>
        <authorList>
            <person name="Nygaard S."/>
            <person name="Hu H."/>
            <person name="Boomsma J."/>
            <person name="Zhang G."/>
        </authorList>
    </citation>
    <scope>NUCLEOTIDE SEQUENCE [LARGE SCALE GENOMIC DNA]</scope>
    <source>
        <strain evidence="2">Tcor2-1</strain>
        <tissue evidence="2">Whole body</tissue>
    </source>
</reference>
<feature type="compositionally biased region" description="Acidic residues" evidence="1">
    <location>
        <begin position="231"/>
        <end position="251"/>
    </location>
</feature>
<evidence type="ECO:0000313" key="3">
    <source>
        <dbReference type="Proteomes" id="UP000078492"/>
    </source>
</evidence>
<protein>
    <submittedName>
        <fullName evidence="2">Uncharacterized protein</fullName>
    </submittedName>
</protein>
<dbReference type="AlphaFoldDB" id="A0A195DG59"/>